<accession>A0A6S7K0A8</accession>
<gene>
    <name evidence="5" type="ORF">PACLA_8A083152</name>
</gene>
<feature type="non-terminal residue" evidence="5">
    <location>
        <position position="299"/>
    </location>
</feature>
<keyword evidence="6" id="KW-1185">Reference proteome</keyword>
<dbReference type="Gene3D" id="2.10.70.10">
    <property type="entry name" value="Complement Module, domain 1"/>
    <property type="match status" value="3"/>
</dbReference>
<dbReference type="InterPro" id="IPR051277">
    <property type="entry name" value="SEZ6_CSMD_C4BPB_Regulators"/>
</dbReference>
<reference evidence="5" key="1">
    <citation type="submission" date="2020-04" db="EMBL/GenBank/DDBJ databases">
        <authorList>
            <person name="Alioto T."/>
            <person name="Alioto T."/>
            <person name="Gomez Garrido J."/>
        </authorList>
    </citation>
    <scope>NUCLEOTIDE SEQUENCE</scope>
    <source>
        <strain evidence="5">A484AB</strain>
    </source>
</reference>
<dbReference type="InterPro" id="IPR000436">
    <property type="entry name" value="Sushi_SCR_CCP_dom"/>
</dbReference>
<keyword evidence="1" id="KW-0732">Signal</keyword>
<dbReference type="SUPFAM" id="SSF49785">
    <property type="entry name" value="Galactose-binding domain-like"/>
    <property type="match status" value="1"/>
</dbReference>
<dbReference type="CDD" id="cd00033">
    <property type="entry name" value="CCP"/>
    <property type="match status" value="3"/>
</dbReference>
<organism evidence="5 6">
    <name type="scientific">Paramuricea clavata</name>
    <name type="common">Red gorgonian</name>
    <name type="synonym">Violescent sea-whip</name>
    <dbReference type="NCBI Taxonomy" id="317549"/>
    <lineage>
        <taxon>Eukaryota</taxon>
        <taxon>Metazoa</taxon>
        <taxon>Cnidaria</taxon>
        <taxon>Anthozoa</taxon>
        <taxon>Octocorallia</taxon>
        <taxon>Malacalcyonacea</taxon>
        <taxon>Plexauridae</taxon>
        <taxon>Paramuricea</taxon>
    </lineage>
</organism>
<dbReference type="Gene3D" id="2.60.120.260">
    <property type="entry name" value="Galactose-binding domain-like"/>
    <property type="match status" value="1"/>
</dbReference>
<evidence type="ECO:0000313" key="5">
    <source>
        <dbReference type="EMBL" id="CAB4038745.1"/>
    </source>
</evidence>
<dbReference type="EMBL" id="CACRXK020024538">
    <property type="protein sequence ID" value="CAB4038745.1"/>
    <property type="molecule type" value="Genomic_DNA"/>
</dbReference>
<evidence type="ECO:0000256" key="4">
    <source>
        <dbReference type="PROSITE-ProRule" id="PRU00302"/>
    </source>
</evidence>
<name>A0A6S7K0A8_PARCT</name>
<keyword evidence="2" id="KW-0677">Repeat</keyword>
<evidence type="ECO:0000256" key="3">
    <source>
        <dbReference type="ARBA" id="ARBA00023157"/>
    </source>
</evidence>
<dbReference type="SUPFAM" id="SSF57535">
    <property type="entry name" value="Complement control module/SCR domain"/>
    <property type="match status" value="3"/>
</dbReference>
<comment type="caution">
    <text evidence="5">The sequence shown here is derived from an EMBL/GenBank/DDBJ whole genome shotgun (WGS) entry which is preliminary data.</text>
</comment>
<dbReference type="Pfam" id="PF00084">
    <property type="entry name" value="Sushi"/>
    <property type="match status" value="1"/>
</dbReference>
<dbReference type="AlphaFoldDB" id="A0A6S7K0A8"/>
<protein>
    <submittedName>
        <fullName evidence="5">Uncharacterized protein</fullName>
    </submittedName>
</protein>
<comment type="caution">
    <text evidence="4">Lacks conserved residue(s) required for the propagation of feature annotation.</text>
</comment>
<dbReference type="InterPro" id="IPR008979">
    <property type="entry name" value="Galactose-bd-like_sf"/>
</dbReference>
<dbReference type="PANTHER" id="PTHR45656">
    <property type="entry name" value="PROTEIN CBR-CLEC-78"/>
    <property type="match status" value="1"/>
</dbReference>
<dbReference type="OrthoDB" id="547680at2759"/>
<dbReference type="PANTHER" id="PTHR45656:SF4">
    <property type="entry name" value="PROTEIN CBR-CLEC-78"/>
    <property type="match status" value="1"/>
</dbReference>
<keyword evidence="3 4" id="KW-1015">Disulfide bond</keyword>
<proteinExistence type="predicted"/>
<evidence type="ECO:0000256" key="2">
    <source>
        <dbReference type="ARBA" id="ARBA00022737"/>
    </source>
</evidence>
<feature type="disulfide bond" evidence="4">
    <location>
        <begin position="157"/>
        <end position="184"/>
    </location>
</feature>
<evidence type="ECO:0000256" key="1">
    <source>
        <dbReference type="ARBA" id="ARBA00022729"/>
    </source>
</evidence>
<dbReference type="InterPro" id="IPR035976">
    <property type="entry name" value="Sushi/SCR/CCP_sf"/>
</dbReference>
<feature type="non-terminal residue" evidence="5">
    <location>
        <position position="1"/>
    </location>
</feature>
<evidence type="ECO:0000313" key="6">
    <source>
        <dbReference type="Proteomes" id="UP001152795"/>
    </source>
</evidence>
<dbReference type="SMART" id="SM00032">
    <property type="entry name" value="CCP"/>
    <property type="match status" value="3"/>
</dbReference>
<dbReference type="Proteomes" id="UP001152795">
    <property type="component" value="Unassembled WGS sequence"/>
</dbReference>
<keyword evidence="4" id="KW-0768">Sushi</keyword>
<dbReference type="PROSITE" id="PS50923">
    <property type="entry name" value="SUSHI"/>
    <property type="match status" value="3"/>
</dbReference>
<sequence>LRGSRRITCRSDGSWSAVSPTCVAVKTKPPPQAKAKRISITKAVPRKAMTSKSHTTTSRPTATTQLLITVALNSSCGNPVLPPKARIRIHRGTVLLIGCKENYSTIITGLMRCVGNTWRRIRDPNCLAKSCSNPGIPKNGYKHGLSYFVGDVVTFTCDSCYRLVGKSKSTCLKNETWNYNQPMCFLKICPPLQDTNQATVFYISQACDSVATYTCNDTRLTMLGSGQKICNKSGMWEGAEPKCINPNLNIALGKPASMSSRWTIHGGPASVAVDGKRSWPVLHTKYEYGAWVKIDLLKE</sequence>